<protein>
    <recommendedName>
        <fullName evidence="4">Cell division protein FtsQ</fullName>
    </recommendedName>
</protein>
<evidence type="ECO:0008006" key="4">
    <source>
        <dbReference type="Google" id="ProtNLM"/>
    </source>
</evidence>
<sequence length="260" mass="29283">MAVILFIISSLIFIVFSMISIVIKILNKKVKKLFIAVIILSLAGAITGFCMVSPDRPKYASDNKSYNKNEKAEAANYDSKKIKIYSIQNEESVLIQYNNKNILIDVPKDINKSDYVFKTVDNYKLGKINSIILTSNSDKLSQNAADVIEKYNISDVSYTYDNINDKIVQAIKAVDSVKGTKSTPKKLKDVDKFNDMAIKIEREASFVNMTFKINEGSDAYLIADSFKDYLEKTDIDKHVVSLNHDKAGNLDINIHIEAQN</sequence>
<evidence type="ECO:0000313" key="3">
    <source>
        <dbReference type="Proteomes" id="UP001623592"/>
    </source>
</evidence>
<dbReference type="Proteomes" id="UP001623592">
    <property type="component" value="Unassembled WGS sequence"/>
</dbReference>
<gene>
    <name evidence="2" type="ORF">ACJDT4_11715</name>
</gene>
<keyword evidence="1" id="KW-1133">Transmembrane helix</keyword>
<keyword evidence="1" id="KW-0472">Membrane</keyword>
<keyword evidence="3" id="KW-1185">Reference proteome</keyword>
<evidence type="ECO:0000313" key="2">
    <source>
        <dbReference type="EMBL" id="MFL0251092.1"/>
    </source>
</evidence>
<organism evidence="2 3">
    <name type="scientific">Clostridium neuense</name>
    <dbReference type="NCBI Taxonomy" id="1728934"/>
    <lineage>
        <taxon>Bacteria</taxon>
        <taxon>Bacillati</taxon>
        <taxon>Bacillota</taxon>
        <taxon>Clostridia</taxon>
        <taxon>Eubacteriales</taxon>
        <taxon>Clostridiaceae</taxon>
        <taxon>Clostridium</taxon>
    </lineage>
</organism>
<feature type="transmembrane region" description="Helical" evidence="1">
    <location>
        <begin position="6"/>
        <end position="26"/>
    </location>
</feature>
<proteinExistence type="predicted"/>
<accession>A0ABW8TH39</accession>
<feature type="transmembrane region" description="Helical" evidence="1">
    <location>
        <begin position="33"/>
        <end position="54"/>
    </location>
</feature>
<name>A0ABW8TH39_9CLOT</name>
<keyword evidence="1" id="KW-0812">Transmembrane</keyword>
<comment type="caution">
    <text evidence="2">The sequence shown here is derived from an EMBL/GenBank/DDBJ whole genome shotgun (WGS) entry which is preliminary data.</text>
</comment>
<reference evidence="2 3" key="1">
    <citation type="submission" date="2024-11" db="EMBL/GenBank/DDBJ databases">
        <authorList>
            <person name="Heng Y.C."/>
            <person name="Lim A.C.H."/>
            <person name="Lee J.K.Y."/>
            <person name="Kittelmann S."/>
        </authorList>
    </citation>
    <scope>NUCLEOTIDE SEQUENCE [LARGE SCALE GENOMIC DNA]</scope>
    <source>
        <strain evidence="2 3">WILCCON 0114</strain>
    </source>
</reference>
<dbReference type="EMBL" id="JBJIAA010000009">
    <property type="protein sequence ID" value="MFL0251092.1"/>
    <property type="molecule type" value="Genomic_DNA"/>
</dbReference>
<dbReference type="RefSeq" id="WP_406787751.1">
    <property type="nucleotide sequence ID" value="NZ_JBJIAA010000009.1"/>
</dbReference>
<evidence type="ECO:0000256" key="1">
    <source>
        <dbReference type="SAM" id="Phobius"/>
    </source>
</evidence>